<dbReference type="PANTHER" id="PTHR31144:SF1">
    <property type="entry name" value="UPF0602 PROTEIN C4ORF47"/>
    <property type="match status" value="1"/>
</dbReference>
<dbReference type="InParanoid" id="B3RVQ9"/>
<dbReference type="PANTHER" id="PTHR31144">
    <property type="entry name" value="UPF0602 PROTEIN C4ORF47"/>
    <property type="match status" value="1"/>
</dbReference>
<evidence type="ECO:0000256" key="1">
    <source>
        <dbReference type="ARBA" id="ARBA00004300"/>
    </source>
</evidence>
<dbReference type="CTD" id="6752791"/>
<gene>
    <name evidence="7" type="ORF">TRIADDRAFT_55742</name>
</gene>
<dbReference type="RefSeq" id="XP_002112070.1">
    <property type="nucleotide sequence ID" value="XM_002112034.1"/>
</dbReference>
<name>B3RVQ9_TRIAD</name>
<dbReference type="KEGG" id="tad:TRIADDRAFT_55742"/>
<proteinExistence type="inferred from homology"/>
<reference evidence="7 8" key="1">
    <citation type="journal article" date="2008" name="Nature">
        <title>The Trichoplax genome and the nature of placozoans.</title>
        <authorList>
            <person name="Srivastava M."/>
            <person name="Begovic E."/>
            <person name="Chapman J."/>
            <person name="Putnam N.H."/>
            <person name="Hellsten U."/>
            <person name="Kawashima T."/>
            <person name="Kuo A."/>
            <person name="Mitros T."/>
            <person name="Salamov A."/>
            <person name="Carpenter M.L."/>
            <person name="Signorovitch A.Y."/>
            <person name="Moreno M.A."/>
            <person name="Kamm K."/>
            <person name="Grimwood J."/>
            <person name="Schmutz J."/>
            <person name="Shapiro H."/>
            <person name="Grigoriev I.V."/>
            <person name="Buss L.W."/>
            <person name="Schierwater B."/>
            <person name="Dellaporta S.L."/>
            <person name="Rokhsar D.S."/>
        </authorList>
    </citation>
    <scope>NUCLEOTIDE SEQUENCE [LARGE SCALE GENOMIC DNA]</scope>
    <source>
        <strain evidence="7 8">Grell-BS-1999</strain>
    </source>
</reference>
<organism evidence="7 8">
    <name type="scientific">Trichoplax adhaerens</name>
    <name type="common">Trichoplax reptans</name>
    <dbReference type="NCBI Taxonomy" id="10228"/>
    <lineage>
        <taxon>Eukaryota</taxon>
        <taxon>Metazoa</taxon>
        <taxon>Placozoa</taxon>
        <taxon>Uniplacotomia</taxon>
        <taxon>Trichoplacea</taxon>
        <taxon>Trichoplacidae</taxon>
        <taxon>Trichoplax</taxon>
    </lineage>
</organism>
<dbReference type="Proteomes" id="UP000009022">
    <property type="component" value="Unassembled WGS sequence"/>
</dbReference>
<dbReference type="FunCoup" id="B3RVQ9">
    <property type="interactions" value="125"/>
</dbReference>
<dbReference type="Pfam" id="PF15239">
    <property type="entry name" value="CFAP96-like"/>
    <property type="match status" value="1"/>
</dbReference>
<dbReference type="eggNOG" id="ENOG502QVET">
    <property type="taxonomic scope" value="Eukaryota"/>
</dbReference>
<sequence length="313" mass="34941">MISADPKAKNALNTLGIFSEMNYISVGDPYKNNIHADTFNVNAHKGKQMLPGGGRMKCGSNDGYFREFSRVMEGESYTDILKTRRQDRIKDAKKNKGKAFIPTHGDIKPNGVGTYYGTFSGVIPAFDPVTRSQPKARVTKRNIMTNPAKKGSGYGYADVTINPYPSYSSEEYDKDKDIAMDEIREHYEKRKGAAFKPALKTGAYFDQNPFRPYEKQSNSRTQKQRNIPKEKKLVKPFKPTSPAKSPGGCKSGCFSPYPTHSEERGGKPIKQYYTGKPIGKGVFIPPSVSKSTTSKSILNMSVTRKINPSNYRQ</sequence>
<dbReference type="OrthoDB" id="283553at2759"/>
<dbReference type="HOGENOM" id="CLU_078899_0_0_1"/>
<evidence type="ECO:0000256" key="6">
    <source>
        <dbReference type="SAM" id="MobiDB-lite"/>
    </source>
</evidence>
<dbReference type="GeneID" id="6752791"/>
<dbReference type="GO" id="GO:0005813">
    <property type="term" value="C:centrosome"/>
    <property type="evidence" value="ECO:0000318"/>
    <property type="project" value="GO_Central"/>
</dbReference>
<feature type="compositionally biased region" description="Polar residues" evidence="6">
    <location>
        <begin position="215"/>
        <end position="225"/>
    </location>
</feature>
<accession>B3RVQ9</accession>
<dbReference type="PhylomeDB" id="B3RVQ9"/>
<dbReference type="GO" id="GO:0005881">
    <property type="term" value="C:cytoplasmic microtubule"/>
    <property type="evidence" value="ECO:0000318"/>
    <property type="project" value="GO_Central"/>
</dbReference>
<keyword evidence="8" id="KW-1185">Reference proteome</keyword>
<dbReference type="InterPro" id="IPR029358">
    <property type="entry name" value="CFAP96"/>
</dbReference>
<protein>
    <recommendedName>
        <fullName evidence="5">Cilia-and flagella-associated protein 96</fullName>
    </recommendedName>
</protein>
<keyword evidence="2" id="KW-0963">Cytoplasm</keyword>
<evidence type="ECO:0000256" key="5">
    <source>
        <dbReference type="ARBA" id="ARBA00035693"/>
    </source>
</evidence>
<evidence type="ECO:0000313" key="7">
    <source>
        <dbReference type="EMBL" id="EDV26037.1"/>
    </source>
</evidence>
<dbReference type="AlphaFoldDB" id="B3RVQ9"/>
<dbReference type="STRING" id="10228.B3RVQ9"/>
<evidence type="ECO:0000256" key="2">
    <source>
        <dbReference type="ARBA" id="ARBA00022490"/>
    </source>
</evidence>
<evidence type="ECO:0000256" key="4">
    <source>
        <dbReference type="ARBA" id="ARBA00035656"/>
    </source>
</evidence>
<dbReference type="EMBL" id="DS985244">
    <property type="protein sequence ID" value="EDV26037.1"/>
    <property type="molecule type" value="Genomic_DNA"/>
</dbReference>
<comment type="similarity">
    <text evidence="4">Belongs to the CFAP96 family.</text>
</comment>
<comment type="subcellular location">
    <subcellularLocation>
        <location evidence="1">Cytoplasm</location>
        <location evidence="1">Cytoskeleton</location>
        <location evidence="1">Microtubule organizing center</location>
        <location evidence="1">Centrosome</location>
    </subcellularLocation>
</comment>
<evidence type="ECO:0000256" key="3">
    <source>
        <dbReference type="ARBA" id="ARBA00023212"/>
    </source>
</evidence>
<keyword evidence="3" id="KW-0206">Cytoskeleton</keyword>
<dbReference type="OMA" id="YMMEEAK"/>
<feature type="region of interest" description="Disordered" evidence="6">
    <location>
        <begin position="206"/>
        <end position="250"/>
    </location>
</feature>
<evidence type="ECO:0000313" key="8">
    <source>
        <dbReference type="Proteomes" id="UP000009022"/>
    </source>
</evidence>